<dbReference type="EMBL" id="JACU01000008">
    <property type="protein sequence ID" value="KMS52593.1"/>
    <property type="molecule type" value="Genomic_DNA"/>
</dbReference>
<gene>
    <name evidence="1" type="ORF">V474_23855</name>
</gene>
<reference evidence="1 2" key="1">
    <citation type="journal article" date="2015" name="G3 (Bethesda)">
        <title>Insights into Ongoing Evolution of the Hexachlorocyclohexane Catabolic Pathway from Comparative Genomics of Ten Sphingomonadaceae Strains.</title>
        <authorList>
            <person name="Pearce S.L."/>
            <person name="Oakeshott J.G."/>
            <person name="Pandey G."/>
        </authorList>
    </citation>
    <scope>NUCLEOTIDE SEQUENCE [LARGE SCALE GENOMIC DNA]</scope>
    <source>
        <strain evidence="1 2">LL02</strain>
    </source>
</reference>
<organism evidence="1 2">
    <name type="scientific">Novosphingobium barchaimii LL02</name>
    <dbReference type="NCBI Taxonomy" id="1114963"/>
    <lineage>
        <taxon>Bacteria</taxon>
        <taxon>Pseudomonadati</taxon>
        <taxon>Pseudomonadota</taxon>
        <taxon>Alphaproteobacteria</taxon>
        <taxon>Sphingomonadales</taxon>
        <taxon>Sphingomonadaceae</taxon>
        <taxon>Novosphingobium</taxon>
    </lineage>
</organism>
<evidence type="ECO:0000313" key="2">
    <source>
        <dbReference type="Proteomes" id="UP000052268"/>
    </source>
</evidence>
<dbReference type="Proteomes" id="UP000052268">
    <property type="component" value="Unassembled WGS sequence"/>
</dbReference>
<dbReference type="OrthoDB" id="7411138at2"/>
<protein>
    <submittedName>
        <fullName evidence="1">Uncharacterized protein</fullName>
    </submittedName>
</protein>
<sequence length="62" mass="7046">MSFSREFCDGRAAEAALAADTAKLDNVRDRERRSEAAWRTMSERIRQTEEARDAKEAARVAD</sequence>
<proteinExistence type="predicted"/>
<evidence type="ECO:0000313" key="1">
    <source>
        <dbReference type="EMBL" id="KMS52593.1"/>
    </source>
</evidence>
<dbReference type="RefSeq" id="WP_059152675.1">
    <property type="nucleotide sequence ID" value="NZ_KQ130456.1"/>
</dbReference>
<keyword evidence="2" id="KW-1185">Reference proteome</keyword>
<name>A0A0J7XNC9_9SPHN</name>
<comment type="caution">
    <text evidence="1">The sequence shown here is derived from an EMBL/GenBank/DDBJ whole genome shotgun (WGS) entry which is preliminary data.</text>
</comment>
<accession>A0A0J7XNC9</accession>
<dbReference type="PATRIC" id="fig|1114963.3.peg.3623"/>
<dbReference type="AlphaFoldDB" id="A0A0J7XNC9"/>